<protein>
    <submittedName>
        <fullName evidence="1">550_t:CDS:1</fullName>
    </submittedName>
</protein>
<feature type="non-terminal residue" evidence="1">
    <location>
        <position position="1"/>
    </location>
</feature>
<comment type="caution">
    <text evidence="1">The sequence shown here is derived from an EMBL/GenBank/DDBJ whole genome shotgun (WGS) entry which is preliminary data.</text>
</comment>
<organism evidence="1 2">
    <name type="scientific">Scutellospora calospora</name>
    <dbReference type="NCBI Taxonomy" id="85575"/>
    <lineage>
        <taxon>Eukaryota</taxon>
        <taxon>Fungi</taxon>
        <taxon>Fungi incertae sedis</taxon>
        <taxon>Mucoromycota</taxon>
        <taxon>Glomeromycotina</taxon>
        <taxon>Glomeromycetes</taxon>
        <taxon>Diversisporales</taxon>
        <taxon>Gigasporaceae</taxon>
        <taxon>Scutellospora</taxon>
    </lineage>
</organism>
<dbReference type="Proteomes" id="UP000789860">
    <property type="component" value="Unassembled WGS sequence"/>
</dbReference>
<evidence type="ECO:0000313" key="1">
    <source>
        <dbReference type="EMBL" id="CAG8538828.1"/>
    </source>
</evidence>
<sequence>RSRKLVEAYNLDISVTKSLKLPKLEKKNQAETSEVGKIVETGLQ</sequence>
<gene>
    <name evidence="1" type="ORF">SCALOS_LOCUS4757</name>
</gene>
<name>A0ACA9LN60_9GLOM</name>
<keyword evidence="2" id="KW-1185">Reference proteome</keyword>
<reference evidence="1" key="1">
    <citation type="submission" date="2021-06" db="EMBL/GenBank/DDBJ databases">
        <authorList>
            <person name="Kallberg Y."/>
            <person name="Tangrot J."/>
            <person name="Rosling A."/>
        </authorList>
    </citation>
    <scope>NUCLEOTIDE SEQUENCE</scope>
    <source>
        <strain evidence="1">AU212A</strain>
    </source>
</reference>
<proteinExistence type="predicted"/>
<dbReference type="EMBL" id="CAJVPM010006793">
    <property type="protein sequence ID" value="CAG8538828.1"/>
    <property type="molecule type" value="Genomic_DNA"/>
</dbReference>
<evidence type="ECO:0000313" key="2">
    <source>
        <dbReference type="Proteomes" id="UP000789860"/>
    </source>
</evidence>
<accession>A0ACA9LN60</accession>
<feature type="non-terminal residue" evidence="1">
    <location>
        <position position="44"/>
    </location>
</feature>